<comment type="similarity">
    <text evidence="1">Belongs to the complex I 51 kDa subunit family.</text>
</comment>
<keyword evidence="4" id="KW-0408">Iron</keyword>
<dbReference type="PROSITE" id="PS00198">
    <property type="entry name" value="4FE4S_FER_1"/>
    <property type="match status" value="2"/>
</dbReference>
<dbReference type="HOGENOM" id="CLU_014881_3_2_7"/>
<evidence type="ECO:0000256" key="5">
    <source>
        <dbReference type="ARBA" id="ARBA00023014"/>
    </source>
</evidence>
<dbReference type="STRING" id="177439.DP0683"/>
<sequence>MTRRKRPMTIKEIRQQAEANWQSLIKGTVIYIGAATCGRSAGALKTKKAFETELAKQNVKAEIVEVGCFGPCYTEPLICIARPGKTKLFFQNVDGERAEELVTGYLQTGEIPRDYLFAAVPEDGIEREKELPYLDEKPEFARQKRILFASFGFTDPTNIEHYLVHDGYLALEKSLQEGPDMVLTEIKKSALRGRGGGGFPAARKWEAGRKATGHPKYVVCNADEGDPGAFMDRSVLEGDPHAVLEGMAIAGLTIGSEKGYIYVRAEYPLAIARLQNAIDQAKEKNLLGANILGTDFSFDIELFQGAGAFVCGESTALTQSIQGYRGMPKASPRPRTTDEGLFDKPTLLNNVKTFAYVPKIINSGGESFAAIGTEKSKGTAVFALTGMVKHCGLIEVPMGTTLREIVFELGGGMVGESPFKAIQSGGPSGGCLPAHTLDTPVDYDSLVSAGAMMGSGGLVVMDESTCMVDIARYFLDFTQKESCGQCTLCKLGTKQMLNILEDIVAGRGKEGDIELLLEVGEAVNAGSLCGLGKSAANPVLTTIKYFRDEYEAHIRDKACPACACKDLISFHIDPEKCTGCTACARACPVSAISGEKRQVHQIDQALCIRCGVCLEKCPKKWAAVSCIPGNGLGE</sequence>
<keyword evidence="2" id="KW-0004">4Fe-4S</keyword>
<dbReference type="Gene3D" id="3.10.20.600">
    <property type="match status" value="1"/>
</dbReference>
<dbReference type="InterPro" id="IPR017896">
    <property type="entry name" value="4Fe4S_Fe-S-bd"/>
</dbReference>
<dbReference type="Pfam" id="PF12838">
    <property type="entry name" value="Fer4_7"/>
    <property type="match status" value="1"/>
</dbReference>
<dbReference type="Gene3D" id="6.10.250.1450">
    <property type="match status" value="1"/>
</dbReference>
<evidence type="ECO:0000256" key="4">
    <source>
        <dbReference type="ARBA" id="ARBA00023004"/>
    </source>
</evidence>
<dbReference type="PROSITE" id="PS51379">
    <property type="entry name" value="4FE4S_FER_2"/>
    <property type="match status" value="2"/>
</dbReference>
<dbReference type="Pfam" id="PF01512">
    <property type="entry name" value="Complex1_51K"/>
    <property type="match status" value="1"/>
</dbReference>
<gene>
    <name evidence="7" type="ordered locus">DP0683</name>
</gene>
<accession>Q6AQG1</accession>
<dbReference type="Gene3D" id="1.20.1440.230">
    <property type="entry name" value="NADH-ubiquinone oxidoreductase 51kDa subunit, iron-sulphur binding domain"/>
    <property type="match status" value="1"/>
</dbReference>
<dbReference type="GO" id="GO:0046872">
    <property type="term" value="F:metal ion binding"/>
    <property type="evidence" value="ECO:0007669"/>
    <property type="project" value="UniProtKB-KW"/>
</dbReference>
<dbReference type="InterPro" id="IPR037207">
    <property type="entry name" value="Nuop51_4Fe4S-bd_sf"/>
</dbReference>
<evidence type="ECO:0000259" key="6">
    <source>
        <dbReference type="PROSITE" id="PS51379"/>
    </source>
</evidence>
<feature type="domain" description="4Fe-4S ferredoxin-type" evidence="6">
    <location>
        <begin position="568"/>
        <end position="597"/>
    </location>
</feature>
<protein>
    <submittedName>
        <fullName evidence="7">Probable NADP-reducing hydrogenase, 51 kDa subunit</fullName>
    </submittedName>
</protein>
<evidence type="ECO:0000313" key="8">
    <source>
        <dbReference type="Proteomes" id="UP000000602"/>
    </source>
</evidence>
<dbReference type="Pfam" id="PF10589">
    <property type="entry name" value="NADH_4Fe-4S"/>
    <property type="match status" value="1"/>
</dbReference>
<dbReference type="InterPro" id="IPR017900">
    <property type="entry name" value="4Fe4S_Fe_S_CS"/>
</dbReference>
<keyword evidence="3" id="KW-0479">Metal-binding</keyword>
<organism evidence="7 8">
    <name type="scientific">Desulfotalea psychrophila (strain LSv54 / DSM 12343)</name>
    <dbReference type="NCBI Taxonomy" id="177439"/>
    <lineage>
        <taxon>Bacteria</taxon>
        <taxon>Pseudomonadati</taxon>
        <taxon>Thermodesulfobacteriota</taxon>
        <taxon>Desulfobulbia</taxon>
        <taxon>Desulfobulbales</taxon>
        <taxon>Desulfocapsaceae</taxon>
        <taxon>Desulfotalea</taxon>
    </lineage>
</organism>
<dbReference type="FunFam" id="1.20.1440.230:FF:000001">
    <property type="entry name" value="Mitochondrial NADH dehydrogenase flavoprotein 1"/>
    <property type="match status" value="1"/>
</dbReference>
<dbReference type="eggNOG" id="COG1894">
    <property type="taxonomic scope" value="Bacteria"/>
</dbReference>
<evidence type="ECO:0000256" key="1">
    <source>
        <dbReference type="ARBA" id="ARBA00007523"/>
    </source>
</evidence>
<dbReference type="Gene3D" id="3.40.30.10">
    <property type="entry name" value="Glutaredoxin"/>
    <property type="match status" value="1"/>
</dbReference>
<keyword evidence="5" id="KW-0411">Iron-sulfur</keyword>
<dbReference type="InterPro" id="IPR011538">
    <property type="entry name" value="Nuo51_FMN-bd"/>
</dbReference>
<dbReference type="PANTHER" id="PTHR43578:SF3">
    <property type="entry name" value="NADH-QUINONE OXIDOREDUCTASE SUBUNIT F"/>
    <property type="match status" value="1"/>
</dbReference>
<dbReference type="SUPFAM" id="SSF142019">
    <property type="entry name" value="Nqo1 FMN-binding domain-like"/>
    <property type="match status" value="1"/>
</dbReference>
<dbReference type="Gene3D" id="3.40.50.11540">
    <property type="entry name" value="NADH-ubiquinone oxidoreductase 51kDa subunit"/>
    <property type="match status" value="1"/>
</dbReference>
<dbReference type="SMART" id="SM00928">
    <property type="entry name" value="NADH_4Fe-4S"/>
    <property type="match status" value="1"/>
</dbReference>
<dbReference type="InterPro" id="IPR019575">
    <property type="entry name" value="Nuop51_4Fe4S-bd"/>
</dbReference>
<dbReference type="CDD" id="cd02980">
    <property type="entry name" value="TRX_Fd_family"/>
    <property type="match status" value="1"/>
</dbReference>
<proteinExistence type="inferred from homology"/>
<dbReference type="EMBL" id="CR522870">
    <property type="protein sequence ID" value="CAG35412.1"/>
    <property type="molecule type" value="Genomic_DNA"/>
</dbReference>
<dbReference type="SUPFAM" id="SSF140490">
    <property type="entry name" value="Nqo1C-terminal domain-like"/>
    <property type="match status" value="1"/>
</dbReference>
<feature type="domain" description="4Fe-4S ferredoxin-type" evidence="6">
    <location>
        <begin position="598"/>
        <end position="629"/>
    </location>
</feature>
<reference evidence="8" key="1">
    <citation type="journal article" date="2004" name="Environ. Microbiol.">
        <title>The genome of Desulfotalea psychrophila, a sulfate-reducing bacterium from permanently cold Arctic sediments.</title>
        <authorList>
            <person name="Rabus R."/>
            <person name="Ruepp A."/>
            <person name="Frickey T."/>
            <person name="Rattei T."/>
            <person name="Fartmann B."/>
            <person name="Stark M."/>
            <person name="Bauer M."/>
            <person name="Zibat A."/>
            <person name="Lombardot T."/>
            <person name="Becker I."/>
            <person name="Amann J."/>
            <person name="Gellner K."/>
            <person name="Teeling H."/>
            <person name="Leuschner W.D."/>
            <person name="Gloeckner F.-O."/>
            <person name="Lupas A.N."/>
            <person name="Amann R."/>
            <person name="Klenk H.-P."/>
        </authorList>
    </citation>
    <scope>NUCLEOTIDE SEQUENCE [LARGE SCALE GENOMIC DNA]</scope>
    <source>
        <strain evidence="8">DSM 12343 / LSv54</strain>
    </source>
</reference>
<dbReference type="InterPro" id="IPR037225">
    <property type="entry name" value="Nuo51_FMN-bd_sf"/>
</dbReference>
<keyword evidence="8" id="KW-1185">Reference proteome</keyword>
<evidence type="ECO:0000256" key="2">
    <source>
        <dbReference type="ARBA" id="ARBA00022485"/>
    </source>
</evidence>
<dbReference type="SUPFAM" id="SSF142984">
    <property type="entry name" value="Nqo1 middle domain-like"/>
    <property type="match status" value="1"/>
</dbReference>
<dbReference type="SUPFAM" id="SSF54862">
    <property type="entry name" value="4Fe-4S ferredoxins"/>
    <property type="match status" value="1"/>
</dbReference>
<dbReference type="GO" id="GO:0051539">
    <property type="term" value="F:4 iron, 4 sulfur cluster binding"/>
    <property type="evidence" value="ECO:0007669"/>
    <property type="project" value="UniProtKB-KW"/>
</dbReference>
<dbReference type="Proteomes" id="UP000000602">
    <property type="component" value="Chromosome"/>
</dbReference>
<dbReference type="SUPFAM" id="SSF52833">
    <property type="entry name" value="Thioredoxin-like"/>
    <property type="match status" value="1"/>
</dbReference>
<evidence type="ECO:0000313" key="7">
    <source>
        <dbReference type="EMBL" id="CAG35412.1"/>
    </source>
</evidence>
<dbReference type="InterPro" id="IPR036249">
    <property type="entry name" value="Thioredoxin-like_sf"/>
</dbReference>
<dbReference type="Gene3D" id="3.30.70.20">
    <property type="match status" value="1"/>
</dbReference>
<dbReference type="PANTHER" id="PTHR43578">
    <property type="entry name" value="NADH-QUINONE OXIDOREDUCTASE SUBUNIT F"/>
    <property type="match status" value="1"/>
</dbReference>
<dbReference type="KEGG" id="dps:DP0683"/>
<name>Q6AQG1_DESPS</name>
<dbReference type="AlphaFoldDB" id="Q6AQG1"/>
<evidence type="ECO:0000256" key="3">
    <source>
        <dbReference type="ARBA" id="ARBA00022723"/>
    </source>
</evidence>